<evidence type="ECO:0000313" key="8">
    <source>
        <dbReference type="Proteomes" id="UP001150924"/>
    </source>
</evidence>
<dbReference type="InterPro" id="IPR036271">
    <property type="entry name" value="Tet_transcr_reg_TetR-rel_C_sf"/>
</dbReference>
<keyword evidence="8" id="KW-1185">Reference proteome</keyword>
<comment type="caution">
    <text evidence="7">The sequence shown here is derived from an EMBL/GenBank/DDBJ whole genome shotgun (WGS) entry which is preliminary data.</text>
</comment>
<keyword evidence="2 4" id="KW-0238">DNA-binding</keyword>
<evidence type="ECO:0000256" key="1">
    <source>
        <dbReference type="ARBA" id="ARBA00023015"/>
    </source>
</evidence>
<feature type="domain" description="HTH tetR-type" evidence="6">
    <location>
        <begin position="30"/>
        <end position="89"/>
    </location>
</feature>
<accession>A0A9X3F032</accession>
<dbReference type="GO" id="GO:0000976">
    <property type="term" value="F:transcription cis-regulatory region binding"/>
    <property type="evidence" value="ECO:0007669"/>
    <property type="project" value="TreeGrafter"/>
</dbReference>
<sequence length="205" mass="22399">MDSGVHLWIGIQSRRGRRRPGRLPRRRDARDNRERLVAAAREVFAESGFDVPLDAIARRAGVGRATLYRNFPDRYALGSAIFEHNLAALEALARAHAGRADAFTTLLSATIEQQIASHALVPALMTGPTAPDLEALRRRMIRLLAAPLRQAQAAGQIRRDLVAGDVLSVIAMVSAVVIHAPSVAARRRRATRALQLVFDGLIPRA</sequence>
<dbReference type="Proteomes" id="UP001150924">
    <property type="component" value="Unassembled WGS sequence"/>
</dbReference>
<keyword evidence="3" id="KW-0804">Transcription</keyword>
<evidence type="ECO:0000256" key="3">
    <source>
        <dbReference type="ARBA" id="ARBA00023163"/>
    </source>
</evidence>
<feature type="transmembrane region" description="Helical" evidence="5">
    <location>
        <begin position="166"/>
        <end position="185"/>
    </location>
</feature>
<dbReference type="Pfam" id="PF00440">
    <property type="entry name" value="TetR_N"/>
    <property type="match status" value="1"/>
</dbReference>
<proteinExistence type="predicted"/>
<dbReference type="EMBL" id="JAPNKE010000002">
    <property type="protein sequence ID" value="MCY1008883.1"/>
    <property type="molecule type" value="Genomic_DNA"/>
</dbReference>
<dbReference type="InterPro" id="IPR049445">
    <property type="entry name" value="TetR_SbtR-like_C"/>
</dbReference>
<dbReference type="PROSITE" id="PS50977">
    <property type="entry name" value="HTH_TETR_2"/>
    <property type="match status" value="1"/>
</dbReference>
<protein>
    <submittedName>
        <fullName evidence="7">TetR/AcrR family transcriptional regulator</fullName>
    </submittedName>
</protein>
<dbReference type="RefSeq" id="WP_267771527.1">
    <property type="nucleotide sequence ID" value="NZ_JAPNKE010000002.1"/>
</dbReference>
<evidence type="ECO:0000256" key="4">
    <source>
        <dbReference type="PROSITE-ProRule" id="PRU00335"/>
    </source>
</evidence>
<name>A0A9X3F032_9BACT</name>
<dbReference type="GO" id="GO:0003700">
    <property type="term" value="F:DNA-binding transcription factor activity"/>
    <property type="evidence" value="ECO:0007669"/>
    <property type="project" value="TreeGrafter"/>
</dbReference>
<dbReference type="PRINTS" id="PR00455">
    <property type="entry name" value="HTHTETR"/>
</dbReference>
<dbReference type="Pfam" id="PF21597">
    <property type="entry name" value="TetR_C_43"/>
    <property type="match status" value="1"/>
</dbReference>
<dbReference type="PANTHER" id="PTHR30055">
    <property type="entry name" value="HTH-TYPE TRANSCRIPTIONAL REGULATOR RUTR"/>
    <property type="match status" value="1"/>
</dbReference>
<keyword evidence="5" id="KW-0812">Transmembrane</keyword>
<dbReference type="SUPFAM" id="SSF48498">
    <property type="entry name" value="Tetracyclin repressor-like, C-terminal domain"/>
    <property type="match status" value="1"/>
</dbReference>
<dbReference type="InterPro" id="IPR001647">
    <property type="entry name" value="HTH_TetR"/>
</dbReference>
<keyword evidence="5" id="KW-1133">Transmembrane helix</keyword>
<gene>
    <name evidence="7" type="ORF">OV079_25660</name>
</gene>
<dbReference type="PANTHER" id="PTHR30055:SF234">
    <property type="entry name" value="HTH-TYPE TRANSCRIPTIONAL REGULATOR BETI"/>
    <property type="match status" value="1"/>
</dbReference>
<evidence type="ECO:0000256" key="2">
    <source>
        <dbReference type="ARBA" id="ARBA00023125"/>
    </source>
</evidence>
<reference evidence="7" key="1">
    <citation type="submission" date="2022-11" db="EMBL/GenBank/DDBJ databases">
        <title>Minimal conservation of predation-associated metabolite biosynthetic gene clusters underscores biosynthetic potential of Myxococcota including descriptions for ten novel species: Archangium lansinium sp. nov., Myxococcus landrumus sp. nov., Nannocystis bai.</title>
        <authorList>
            <person name="Ahearne A."/>
            <person name="Stevens C."/>
            <person name="Phillips K."/>
        </authorList>
    </citation>
    <scope>NUCLEOTIDE SEQUENCE</scope>
    <source>
        <strain evidence="7">Na p29</strain>
    </source>
</reference>
<keyword evidence="1" id="KW-0805">Transcription regulation</keyword>
<evidence type="ECO:0000256" key="5">
    <source>
        <dbReference type="SAM" id="Phobius"/>
    </source>
</evidence>
<feature type="DNA-binding region" description="H-T-H motif" evidence="4">
    <location>
        <begin position="52"/>
        <end position="71"/>
    </location>
</feature>
<dbReference type="InterPro" id="IPR050109">
    <property type="entry name" value="HTH-type_TetR-like_transc_reg"/>
</dbReference>
<dbReference type="AlphaFoldDB" id="A0A9X3F032"/>
<evidence type="ECO:0000259" key="6">
    <source>
        <dbReference type="PROSITE" id="PS50977"/>
    </source>
</evidence>
<organism evidence="7 8">
    <name type="scientific">Nannocystis pusilla</name>
    <dbReference type="NCBI Taxonomy" id="889268"/>
    <lineage>
        <taxon>Bacteria</taxon>
        <taxon>Pseudomonadati</taxon>
        <taxon>Myxococcota</taxon>
        <taxon>Polyangia</taxon>
        <taxon>Nannocystales</taxon>
        <taxon>Nannocystaceae</taxon>
        <taxon>Nannocystis</taxon>
    </lineage>
</organism>
<dbReference type="Gene3D" id="1.10.357.10">
    <property type="entry name" value="Tetracycline Repressor, domain 2"/>
    <property type="match status" value="1"/>
</dbReference>
<dbReference type="SUPFAM" id="SSF46689">
    <property type="entry name" value="Homeodomain-like"/>
    <property type="match status" value="1"/>
</dbReference>
<dbReference type="InterPro" id="IPR009057">
    <property type="entry name" value="Homeodomain-like_sf"/>
</dbReference>
<keyword evidence="5" id="KW-0472">Membrane</keyword>
<evidence type="ECO:0000313" key="7">
    <source>
        <dbReference type="EMBL" id="MCY1008883.1"/>
    </source>
</evidence>